<dbReference type="OrthoDB" id="10053392at2759"/>
<gene>
    <name evidence="1" type="ORF">ANCCAN_26079</name>
</gene>
<proteinExistence type="predicted"/>
<comment type="caution">
    <text evidence="1">The sequence shown here is derived from an EMBL/GenBank/DDBJ whole genome shotgun (WGS) entry which is preliminary data.</text>
</comment>
<name>A0A368F7P7_ANCCA</name>
<organism evidence="1 2">
    <name type="scientific">Ancylostoma caninum</name>
    <name type="common">Dog hookworm</name>
    <dbReference type="NCBI Taxonomy" id="29170"/>
    <lineage>
        <taxon>Eukaryota</taxon>
        <taxon>Metazoa</taxon>
        <taxon>Ecdysozoa</taxon>
        <taxon>Nematoda</taxon>
        <taxon>Chromadorea</taxon>
        <taxon>Rhabditida</taxon>
        <taxon>Rhabditina</taxon>
        <taxon>Rhabditomorpha</taxon>
        <taxon>Strongyloidea</taxon>
        <taxon>Ancylostomatidae</taxon>
        <taxon>Ancylostomatinae</taxon>
        <taxon>Ancylostoma</taxon>
    </lineage>
</organism>
<sequence>MHLANADTSQIAYIRRLWPRQKIIVYDLGLSSSSAENLKGKCLVEVRKFPFDKYPTYVDRLLEYRWKPLLIAVGFYDLDIGYNVPLS</sequence>
<dbReference type="AlphaFoldDB" id="A0A368F7P7"/>
<dbReference type="InterPro" id="IPR012444">
    <property type="entry name" value="DUF1647"/>
</dbReference>
<evidence type="ECO:0000313" key="2">
    <source>
        <dbReference type="Proteomes" id="UP000252519"/>
    </source>
</evidence>
<dbReference type="Pfam" id="PF07801">
    <property type="entry name" value="DUF1647"/>
    <property type="match status" value="1"/>
</dbReference>
<evidence type="ECO:0000313" key="1">
    <source>
        <dbReference type="EMBL" id="RCN28181.1"/>
    </source>
</evidence>
<keyword evidence="2" id="KW-1185">Reference proteome</keyword>
<dbReference type="Proteomes" id="UP000252519">
    <property type="component" value="Unassembled WGS sequence"/>
</dbReference>
<dbReference type="EMBL" id="JOJR01002924">
    <property type="protein sequence ID" value="RCN28181.1"/>
    <property type="molecule type" value="Genomic_DNA"/>
</dbReference>
<protein>
    <submittedName>
        <fullName evidence="1">Uncharacterized protein</fullName>
    </submittedName>
</protein>
<accession>A0A368F7P7</accession>
<dbReference type="PANTHER" id="PTHR31389:SF4">
    <property type="entry name" value="LD39211P"/>
    <property type="match status" value="1"/>
</dbReference>
<reference evidence="1 2" key="1">
    <citation type="submission" date="2014-10" db="EMBL/GenBank/DDBJ databases">
        <title>Draft genome of the hookworm Ancylostoma caninum.</title>
        <authorList>
            <person name="Mitreva M."/>
        </authorList>
    </citation>
    <scope>NUCLEOTIDE SEQUENCE [LARGE SCALE GENOMIC DNA]</scope>
    <source>
        <strain evidence="1 2">Baltimore</strain>
    </source>
</reference>
<dbReference type="PANTHER" id="PTHR31389">
    <property type="entry name" value="LD39211P"/>
    <property type="match status" value="1"/>
</dbReference>